<dbReference type="InterPro" id="IPR025944">
    <property type="entry name" value="Sigma_54_int_dom_CS"/>
</dbReference>
<dbReference type="Gene3D" id="1.10.8.60">
    <property type="match status" value="1"/>
</dbReference>
<dbReference type="Gene3D" id="1.10.10.60">
    <property type="entry name" value="Homeodomain-like"/>
    <property type="match status" value="1"/>
</dbReference>
<keyword evidence="5" id="KW-0597">Phosphoprotein</keyword>
<dbReference type="InterPro" id="IPR027417">
    <property type="entry name" value="P-loop_NTPase"/>
</dbReference>
<comment type="caution">
    <text evidence="8">The sequence shown here is derived from an EMBL/GenBank/DDBJ whole genome shotgun (WGS) entry which is preliminary data.</text>
</comment>
<dbReference type="InterPro" id="IPR058031">
    <property type="entry name" value="AAA_lid_NorR"/>
</dbReference>
<dbReference type="SMART" id="SM00448">
    <property type="entry name" value="REC"/>
    <property type="match status" value="1"/>
</dbReference>
<keyword evidence="1" id="KW-0547">Nucleotide-binding</keyword>
<evidence type="ECO:0000259" key="7">
    <source>
        <dbReference type="PROSITE" id="PS50110"/>
    </source>
</evidence>
<dbReference type="InterPro" id="IPR025662">
    <property type="entry name" value="Sigma_54_int_dom_ATP-bd_1"/>
</dbReference>
<dbReference type="GO" id="GO:0005524">
    <property type="term" value="F:ATP binding"/>
    <property type="evidence" value="ECO:0007669"/>
    <property type="project" value="UniProtKB-KW"/>
</dbReference>
<sequence length="459" mass="51481">MKKRPIKLLIVDDEEAYRNLLSERFTMIGDSVALAATGEEAIEKIRREPFDVGILDLRMPGMDGIDLFKKLKELQPISEIIFLTGQATVDVAIEAMKLGAYDFLTKPCQLSELQAVVHKAYEKKQLAEKVHHHTELQMRAGLVNLVGETPAMKNVKALITRVAPTESTVLIEGESGTGKEIVANSIHQNSLRSKNPFVIINCGAVPETLLESELFGHEKGAFTGAIRRKSGLFEIADSGTLFIDEVSEMSPGMQVKLLRVLETGRFRRVGDTKEIEVDVRVLCATNKTLLQEAAEGRFREDLFYRINVMSVALSPLRERLEDIPLLVRHFIRSSRHPQSEKIRVADEVIEAFLNYDWPGNVRELSNVIERAIILSNNNLITLREIPQLSASSSSDSNSTCSLSLNEVEKRHIKLVLQAQNGNKTRAAKILGISRPKLYRKMLRYDIPDTIQPQHTASHD</sequence>
<dbReference type="SUPFAM" id="SSF52540">
    <property type="entry name" value="P-loop containing nucleoside triphosphate hydrolases"/>
    <property type="match status" value="1"/>
</dbReference>
<protein>
    <submittedName>
        <fullName evidence="8">Sigma-54-dependent Fis family transcriptional regulator</fullName>
    </submittedName>
</protein>
<feature type="modified residue" description="4-aspartylphosphate" evidence="5">
    <location>
        <position position="56"/>
    </location>
</feature>
<dbReference type="Pfam" id="PF02954">
    <property type="entry name" value="HTH_8"/>
    <property type="match status" value="1"/>
</dbReference>
<dbReference type="PRINTS" id="PR01590">
    <property type="entry name" value="HTHFIS"/>
</dbReference>
<dbReference type="PROSITE" id="PS00675">
    <property type="entry name" value="SIGMA54_INTERACT_1"/>
    <property type="match status" value="1"/>
</dbReference>
<dbReference type="SUPFAM" id="SSF52172">
    <property type="entry name" value="CheY-like"/>
    <property type="match status" value="1"/>
</dbReference>
<dbReference type="PROSITE" id="PS50110">
    <property type="entry name" value="RESPONSE_REGULATORY"/>
    <property type="match status" value="1"/>
</dbReference>
<evidence type="ECO:0000313" key="9">
    <source>
        <dbReference type="Proteomes" id="UP000265882"/>
    </source>
</evidence>
<dbReference type="InterPro" id="IPR001789">
    <property type="entry name" value="Sig_transdc_resp-reg_receiver"/>
</dbReference>
<dbReference type="SUPFAM" id="SSF46689">
    <property type="entry name" value="Homeodomain-like"/>
    <property type="match status" value="1"/>
</dbReference>
<evidence type="ECO:0000256" key="3">
    <source>
        <dbReference type="ARBA" id="ARBA00023015"/>
    </source>
</evidence>
<evidence type="ECO:0000256" key="2">
    <source>
        <dbReference type="ARBA" id="ARBA00022840"/>
    </source>
</evidence>
<dbReference type="Gene3D" id="3.40.50.300">
    <property type="entry name" value="P-loop containing nucleotide triphosphate hydrolases"/>
    <property type="match status" value="1"/>
</dbReference>
<feature type="domain" description="Response regulatory" evidence="7">
    <location>
        <begin position="7"/>
        <end position="121"/>
    </location>
</feature>
<keyword evidence="3" id="KW-0805">Transcription regulation</keyword>
<evidence type="ECO:0000256" key="1">
    <source>
        <dbReference type="ARBA" id="ARBA00022741"/>
    </source>
</evidence>
<dbReference type="PROSITE" id="PS00688">
    <property type="entry name" value="SIGMA54_INTERACT_3"/>
    <property type="match status" value="1"/>
</dbReference>
<dbReference type="GO" id="GO:0000160">
    <property type="term" value="P:phosphorelay signal transduction system"/>
    <property type="evidence" value="ECO:0007669"/>
    <property type="project" value="InterPro"/>
</dbReference>
<reference evidence="8 9" key="1">
    <citation type="journal article" date="2017" name="ISME J.">
        <title>Energy and carbon metabolisms in a deep terrestrial subsurface fluid microbial community.</title>
        <authorList>
            <person name="Momper L."/>
            <person name="Jungbluth S.P."/>
            <person name="Lee M.D."/>
            <person name="Amend J.P."/>
        </authorList>
    </citation>
    <scope>NUCLEOTIDE SEQUENCE [LARGE SCALE GENOMIC DNA]</scope>
    <source>
        <strain evidence="8">SURF_5</strain>
    </source>
</reference>
<dbReference type="CDD" id="cd00009">
    <property type="entry name" value="AAA"/>
    <property type="match status" value="1"/>
</dbReference>
<keyword evidence="4" id="KW-0804">Transcription</keyword>
<organism evidence="8 9">
    <name type="scientific">Abyssobacteria bacterium (strain SURF_5)</name>
    <dbReference type="NCBI Taxonomy" id="2093360"/>
    <lineage>
        <taxon>Bacteria</taxon>
        <taxon>Pseudomonadati</taxon>
        <taxon>Candidatus Hydrogenedentota</taxon>
        <taxon>Candidatus Abyssobacteria</taxon>
    </lineage>
</organism>
<evidence type="ECO:0000256" key="4">
    <source>
        <dbReference type="ARBA" id="ARBA00023163"/>
    </source>
</evidence>
<dbReference type="SMART" id="SM00382">
    <property type="entry name" value="AAA"/>
    <property type="match status" value="1"/>
</dbReference>
<evidence type="ECO:0000259" key="6">
    <source>
        <dbReference type="PROSITE" id="PS50045"/>
    </source>
</evidence>
<dbReference type="GO" id="GO:0043565">
    <property type="term" value="F:sequence-specific DNA binding"/>
    <property type="evidence" value="ECO:0007669"/>
    <property type="project" value="InterPro"/>
</dbReference>
<dbReference type="InterPro" id="IPR002078">
    <property type="entry name" value="Sigma_54_int"/>
</dbReference>
<dbReference type="PROSITE" id="PS50045">
    <property type="entry name" value="SIGMA54_INTERACT_4"/>
    <property type="match status" value="1"/>
</dbReference>
<evidence type="ECO:0000313" key="8">
    <source>
        <dbReference type="EMBL" id="RJP16627.1"/>
    </source>
</evidence>
<gene>
    <name evidence="8" type="ORF">C4520_18515</name>
</gene>
<dbReference type="PANTHER" id="PTHR32071:SF100">
    <property type="entry name" value="RESPONSE REGULATOR PROTEIN PILR"/>
    <property type="match status" value="1"/>
</dbReference>
<dbReference type="Pfam" id="PF25601">
    <property type="entry name" value="AAA_lid_14"/>
    <property type="match status" value="1"/>
</dbReference>
<dbReference type="EMBL" id="QZKU01000127">
    <property type="protein sequence ID" value="RJP16627.1"/>
    <property type="molecule type" value="Genomic_DNA"/>
</dbReference>
<evidence type="ECO:0000256" key="5">
    <source>
        <dbReference type="PROSITE-ProRule" id="PRU00169"/>
    </source>
</evidence>
<dbReference type="InterPro" id="IPR009057">
    <property type="entry name" value="Homeodomain-like_sf"/>
</dbReference>
<dbReference type="InterPro" id="IPR003593">
    <property type="entry name" value="AAA+_ATPase"/>
</dbReference>
<accession>A0A3A4N3U0</accession>
<dbReference type="AlphaFoldDB" id="A0A3A4N3U0"/>
<keyword evidence="2" id="KW-0067">ATP-binding</keyword>
<dbReference type="GO" id="GO:0006355">
    <property type="term" value="P:regulation of DNA-templated transcription"/>
    <property type="evidence" value="ECO:0007669"/>
    <property type="project" value="InterPro"/>
</dbReference>
<dbReference type="Gene3D" id="3.40.50.2300">
    <property type="match status" value="1"/>
</dbReference>
<dbReference type="Pfam" id="PF00158">
    <property type="entry name" value="Sigma54_activat"/>
    <property type="match status" value="1"/>
</dbReference>
<dbReference type="Proteomes" id="UP000265882">
    <property type="component" value="Unassembled WGS sequence"/>
</dbReference>
<proteinExistence type="predicted"/>
<dbReference type="FunFam" id="3.40.50.300:FF:000006">
    <property type="entry name" value="DNA-binding transcriptional regulator NtrC"/>
    <property type="match status" value="1"/>
</dbReference>
<dbReference type="Pfam" id="PF00072">
    <property type="entry name" value="Response_reg"/>
    <property type="match status" value="1"/>
</dbReference>
<dbReference type="InterPro" id="IPR011006">
    <property type="entry name" value="CheY-like_superfamily"/>
</dbReference>
<dbReference type="PANTHER" id="PTHR32071">
    <property type="entry name" value="TRANSCRIPTIONAL REGULATORY PROTEIN"/>
    <property type="match status" value="1"/>
</dbReference>
<feature type="domain" description="Sigma-54 factor interaction" evidence="6">
    <location>
        <begin position="145"/>
        <end position="373"/>
    </location>
</feature>
<name>A0A3A4N3U0_ABYX5</name>
<dbReference type="InterPro" id="IPR002197">
    <property type="entry name" value="HTH_Fis"/>
</dbReference>